<dbReference type="InterPro" id="IPR027065">
    <property type="entry name" value="Lon_Prtase"/>
</dbReference>
<feature type="active site" evidence="4">
    <location>
        <position position="441"/>
    </location>
</feature>
<evidence type="ECO:0000313" key="7">
    <source>
        <dbReference type="Proteomes" id="UP000189437"/>
    </source>
</evidence>
<dbReference type="InterPro" id="IPR041699">
    <property type="entry name" value="AAA_32"/>
</dbReference>
<dbReference type="InterPro" id="IPR014721">
    <property type="entry name" value="Ribsml_uS5_D2-typ_fold_subgr"/>
</dbReference>
<evidence type="ECO:0000256" key="3">
    <source>
        <dbReference type="ARBA" id="ARBA00022825"/>
    </source>
</evidence>
<keyword evidence="1 4" id="KW-0645">Protease</keyword>
<organism evidence="6 7">
    <name type="scientific">Rodentibacter heidelbergensis</name>
    <dbReference type="NCBI Taxonomy" id="1908258"/>
    <lineage>
        <taxon>Bacteria</taxon>
        <taxon>Pseudomonadati</taxon>
        <taxon>Pseudomonadota</taxon>
        <taxon>Gammaproteobacteria</taxon>
        <taxon>Pasteurellales</taxon>
        <taxon>Pasteurellaceae</taxon>
        <taxon>Rodentibacter</taxon>
    </lineage>
</organism>
<dbReference type="PROSITE" id="PS01046">
    <property type="entry name" value="LON_SER"/>
    <property type="match status" value="1"/>
</dbReference>
<evidence type="ECO:0000259" key="5">
    <source>
        <dbReference type="PROSITE" id="PS51786"/>
    </source>
</evidence>
<accession>A0A1V3I7E6</accession>
<dbReference type="Gene3D" id="3.40.50.300">
    <property type="entry name" value="P-loop containing nucleotide triphosphate hydrolases"/>
    <property type="match status" value="1"/>
</dbReference>
<sequence length="587" mass="65903">MTSSFFQEQSLAWDALQPQLALTEYPIQPVDFWTLQMNVQRAISLFLHHPNQTLMLLKAEDKADYAALLKPLIEQMKPKERSIFGVNYRIEQGDSFSFPKIEVEAAQSLEDNFASSGEVISALYCDQFQLFGHIKIHPSSQDIQLIPGLIHRANGGVLILNAATLLSQFDLWQRLKHILQTKRFDWYSAHPFKPLPCEIPGYSLDVKVVILGDRTEIATLGELEEDLYRLADYAEVESYLSVADVNEQKNWAGYVQHLAQKNALTLDLSSFNKIYQLLVRESENRFLIHLSPRILNNMLLNAATFSQKNTLSAVDFEAVFQQQSVQQGFLKEQTYADILNEQVYVETEGEIVGQINGLSVIEYPGTPVKFGEPSRISCIVQFGEGEVVDVERKNELAGNLHSKGMMIAQACLSNILELPSQLPFSASLVFEQSYGEIDGDSASLAIFCVLVSALADLPLPQSIAITGAIDQFGLIHAVGGVNDKIEGFFAICKRRGLTGKQGVVIPATTLQQLSLSDEVVSAVKKGEFFIFPVEDIHQTCELIFQRDLLEEDKIYEESKRPISRLIQKRIDFRAEPAKKSLLSFFRT</sequence>
<dbReference type="GO" id="GO:0006508">
    <property type="term" value="P:proteolysis"/>
    <property type="evidence" value="ECO:0007669"/>
    <property type="project" value="UniProtKB-KW"/>
</dbReference>
<feature type="active site" evidence="4">
    <location>
        <position position="484"/>
    </location>
</feature>
<dbReference type="RefSeq" id="WP_077427757.1">
    <property type="nucleotide sequence ID" value="NZ_MLHH01000022.1"/>
</dbReference>
<dbReference type="SUPFAM" id="SSF54211">
    <property type="entry name" value="Ribosomal protein S5 domain 2-like"/>
    <property type="match status" value="1"/>
</dbReference>
<comment type="caution">
    <text evidence="6">The sequence shown here is derived from an EMBL/GenBank/DDBJ whole genome shotgun (WGS) entry which is preliminary data.</text>
</comment>
<dbReference type="PANTHER" id="PTHR10046">
    <property type="entry name" value="ATP DEPENDENT LON PROTEASE FAMILY MEMBER"/>
    <property type="match status" value="1"/>
</dbReference>
<feature type="domain" description="Lon proteolytic" evidence="5">
    <location>
        <begin position="349"/>
        <end position="546"/>
    </location>
</feature>
<dbReference type="InterPro" id="IPR020568">
    <property type="entry name" value="Ribosomal_Su5_D2-typ_SF"/>
</dbReference>
<dbReference type="PROSITE" id="PS51786">
    <property type="entry name" value="LON_PROTEOLYTIC"/>
    <property type="match status" value="1"/>
</dbReference>
<gene>
    <name evidence="6" type="ORF">BKK48_08300</name>
</gene>
<reference evidence="6 7" key="1">
    <citation type="submission" date="2016-10" db="EMBL/GenBank/DDBJ databases">
        <title>Rodentibacter gen. nov. and new species.</title>
        <authorList>
            <person name="Christensen H."/>
        </authorList>
    </citation>
    <scope>NUCLEOTIDE SEQUENCE [LARGE SCALE GENOMIC DNA]</scope>
    <source>
        <strain evidence="6 7">Ac69</strain>
    </source>
</reference>
<dbReference type="InterPro" id="IPR027417">
    <property type="entry name" value="P-loop_NTPase"/>
</dbReference>
<dbReference type="InterPro" id="IPR008269">
    <property type="entry name" value="Lon_proteolytic"/>
</dbReference>
<keyword evidence="7" id="KW-1185">Reference proteome</keyword>
<dbReference type="Gene3D" id="3.30.230.10">
    <property type="match status" value="1"/>
</dbReference>
<dbReference type="GO" id="GO:0004252">
    <property type="term" value="F:serine-type endopeptidase activity"/>
    <property type="evidence" value="ECO:0007669"/>
    <property type="project" value="UniProtKB-UniRule"/>
</dbReference>
<dbReference type="Pfam" id="PF13654">
    <property type="entry name" value="AAA_32"/>
    <property type="match status" value="1"/>
</dbReference>
<dbReference type="AlphaFoldDB" id="A0A1V3I7E6"/>
<dbReference type="EMBL" id="MLHH01000022">
    <property type="protein sequence ID" value="OOF35883.1"/>
    <property type="molecule type" value="Genomic_DNA"/>
</dbReference>
<comment type="similarity">
    <text evidence="4">Belongs to the peptidase S16 family.</text>
</comment>
<dbReference type="GO" id="GO:0005524">
    <property type="term" value="F:ATP binding"/>
    <property type="evidence" value="ECO:0007669"/>
    <property type="project" value="InterPro"/>
</dbReference>
<dbReference type="PRINTS" id="PR00830">
    <property type="entry name" value="ENDOLAPTASE"/>
</dbReference>
<proteinExistence type="inferred from homology"/>
<evidence type="ECO:0000256" key="2">
    <source>
        <dbReference type="ARBA" id="ARBA00022801"/>
    </source>
</evidence>
<dbReference type="OrthoDB" id="9758568at2"/>
<evidence type="ECO:0000256" key="1">
    <source>
        <dbReference type="ARBA" id="ARBA00022670"/>
    </source>
</evidence>
<keyword evidence="2 4" id="KW-0378">Hydrolase</keyword>
<dbReference type="Pfam" id="PF05362">
    <property type="entry name" value="Lon_C"/>
    <property type="match status" value="1"/>
</dbReference>
<name>A0A1V3I7E6_9PAST</name>
<dbReference type="Proteomes" id="UP000189437">
    <property type="component" value="Unassembled WGS sequence"/>
</dbReference>
<dbReference type="STRING" id="1908258.BKK48_08300"/>
<dbReference type="InterPro" id="IPR008268">
    <property type="entry name" value="Peptidase_S16_AS"/>
</dbReference>
<dbReference type="GO" id="GO:0004176">
    <property type="term" value="F:ATP-dependent peptidase activity"/>
    <property type="evidence" value="ECO:0007669"/>
    <property type="project" value="UniProtKB-UniRule"/>
</dbReference>
<keyword evidence="3 4" id="KW-0720">Serine protease</keyword>
<comment type="catalytic activity">
    <reaction evidence="4">
        <text>Hydrolysis of proteins in presence of ATP.</text>
        <dbReference type="EC" id="3.4.21.53"/>
    </reaction>
</comment>
<evidence type="ECO:0000256" key="4">
    <source>
        <dbReference type="PROSITE-ProRule" id="PRU01122"/>
    </source>
</evidence>
<protein>
    <recommendedName>
        <fullName evidence="4">endopeptidase La</fullName>
        <ecNumber evidence="4">3.4.21.53</ecNumber>
    </recommendedName>
</protein>
<dbReference type="EC" id="3.4.21.53" evidence="4"/>
<dbReference type="GO" id="GO:0030163">
    <property type="term" value="P:protein catabolic process"/>
    <property type="evidence" value="ECO:0007669"/>
    <property type="project" value="InterPro"/>
</dbReference>
<evidence type="ECO:0000313" key="6">
    <source>
        <dbReference type="EMBL" id="OOF35883.1"/>
    </source>
</evidence>